<accession>A0A1M5FKY4</accession>
<dbReference type="GO" id="GO:0046556">
    <property type="term" value="F:alpha-L-arabinofuranosidase activity"/>
    <property type="evidence" value="ECO:0007669"/>
    <property type="project" value="UniProtKB-EC"/>
</dbReference>
<keyword evidence="6" id="KW-0325">Glycoprotein</keyword>
<gene>
    <name evidence="8" type="ORF">SAMN05444274_11312</name>
</gene>
<dbReference type="AlphaFoldDB" id="A0A1M5FKY4"/>
<keyword evidence="9" id="KW-1185">Reference proteome</keyword>
<protein>
    <recommendedName>
        <fullName evidence="3">non-reducing end alpha-L-arabinofuranosidase</fullName>
        <ecNumber evidence="3">3.2.1.55</ecNumber>
    </recommendedName>
</protein>
<dbReference type="InterPro" id="IPR055235">
    <property type="entry name" value="ASD1_cat"/>
</dbReference>
<dbReference type="SMART" id="SM00813">
    <property type="entry name" value="Alpha-L-AF_C"/>
    <property type="match status" value="1"/>
</dbReference>
<evidence type="ECO:0000259" key="7">
    <source>
        <dbReference type="SMART" id="SM00813"/>
    </source>
</evidence>
<reference evidence="9" key="1">
    <citation type="submission" date="2016-11" db="EMBL/GenBank/DDBJ databases">
        <authorList>
            <person name="Varghese N."/>
            <person name="Submissions S."/>
        </authorList>
    </citation>
    <scope>NUCLEOTIDE SEQUENCE [LARGE SCALE GENOMIC DNA]</scope>
    <source>
        <strain evidence="9">DSM 26910</strain>
    </source>
</reference>
<evidence type="ECO:0000313" key="8">
    <source>
        <dbReference type="EMBL" id="SHF91802.1"/>
    </source>
</evidence>
<evidence type="ECO:0000256" key="4">
    <source>
        <dbReference type="ARBA" id="ARBA00022729"/>
    </source>
</evidence>
<dbReference type="InterPro" id="IPR051563">
    <property type="entry name" value="Glycosyl_Hydrolase_51"/>
</dbReference>
<dbReference type="Gene3D" id="3.20.20.80">
    <property type="entry name" value="Glycosidases"/>
    <property type="match status" value="1"/>
</dbReference>
<dbReference type="Proteomes" id="UP000184164">
    <property type="component" value="Unassembled WGS sequence"/>
</dbReference>
<evidence type="ECO:0000256" key="3">
    <source>
        <dbReference type="ARBA" id="ARBA00012670"/>
    </source>
</evidence>
<keyword evidence="5" id="KW-0378">Hydrolase</keyword>
<evidence type="ECO:0000313" key="9">
    <source>
        <dbReference type="Proteomes" id="UP000184164"/>
    </source>
</evidence>
<dbReference type="InterPro" id="IPR008979">
    <property type="entry name" value="Galactose-bd-like_sf"/>
</dbReference>
<dbReference type="RefSeq" id="WP_073003337.1">
    <property type="nucleotide sequence ID" value="NZ_FQUM01000013.1"/>
</dbReference>
<dbReference type="Pfam" id="PF06964">
    <property type="entry name" value="Alpha-L-AF_C"/>
    <property type="match status" value="1"/>
</dbReference>
<dbReference type="EC" id="3.2.1.55" evidence="3"/>
<organism evidence="8 9">
    <name type="scientific">Mariniphaga anaerophila</name>
    <dbReference type="NCBI Taxonomy" id="1484053"/>
    <lineage>
        <taxon>Bacteria</taxon>
        <taxon>Pseudomonadati</taxon>
        <taxon>Bacteroidota</taxon>
        <taxon>Bacteroidia</taxon>
        <taxon>Marinilabiliales</taxon>
        <taxon>Prolixibacteraceae</taxon>
        <taxon>Mariniphaga</taxon>
    </lineage>
</organism>
<keyword evidence="4" id="KW-0732">Signal</keyword>
<dbReference type="PANTHER" id="PTHR31776">
    <property type="entry name" value="ALPHA-L-ARABINOFURANOSIDASE 1"/>
    <property type="match status" value="1"/>
</dbReference>
<dbReference type="InterPro" id="IPR010720">
    <property type="entry name" value="Alpha-L-AF_C"/>
</dbReference>
<evidence type="ECO:0000256" key="1">
    <source>
        <dbReference type="ARBA" id="ARBA00001462"/>
    </source>
</evidence>
<dbReference type="GO" id="GO:0046373">
    <property type="term" value="P:L-arabinose metabolic process"/>
    <property type="evidence" value="ECO:0007669"/>
    <property type="project" value="InterPro"/>
</dbReference>
<dbReference type="InterPro" id="IPR017853">
    <property type="entry name" value="GH"/>
</dbReference>
<dbReference type="Gene3D" id="2.60.40.1180">
    <property type="entry name" value="Golgi alpha-mannosidase II"/>
    <property type="match status" value="1"/>
</dbReference>
<dbReference type="InterPro" id="IPR013780">
    <property type="entry name" value="Glyco_hydro_b"/>
</dbReference>
<dbReference type="STRING" id="1484053.SAMN05444274_11312"/>
<evidence type="ECO:0000256" key="5">
    <source>
        <dbReference type="ARBA" id="ARBA00022801"/>
    </source>
</evidence>
<proteinExistence type="inferred from homology"/>
<dbReference type="Gene3D" id="2.60.120.260">
    <property type="entry name" value="Galactose-binding domain-like"/>
    <property type="match status" value="1"/>
</dbReference>
<feature type="domain" description="Alpha-L-arabinofuranosidase C-terminal" evidence="7">
    <location>
        <begin position="452"/>
        <end position="640"/>
    </location>
</feature>
<evidence type="ECO:0000256" key="6">
    <source>
        <dbReference type="ARBA" id="ARBA00023180"/>
    </source>
</evidence>
<dbReference type="SUPFAM" id="SSF51011">
    <property type="entry name" value="Glycosyl hydrolase domain"/>
    <property type="match status" value="1"/>
</dbReference>
<sequence>MMKGYGVMLLIFACIFSVKGQNNIKVDVNLDSVCKTLSPTMWGVFFEDINFAVDGGLNPELVKNGSFEFPDSYMGWQFGKPCESKIKYSKNANYLSISNNSLNNTVILENEGYRGIGVRKDASYQFSISAKTKGRSRLKCKVQLIAQGGDVIAEKRIFVCGYKWKKQNTYLKSKQTCLNAKLRLIFEGNGNFCLDNVSLTPNDVYKIGNSIFRKDLVETIADLQPGFFRFPGGCVVEGYSLQERYQWKQTVGPKSERSNMISRWNRGFGERLTPDYYQTFAIGFYEYFLLSEELKSEPVPIINCGMSCQFNTAELIALERMGPFVQDALDLIEFANGKVDTYWGRIRSELGHPKPFNLKYIGIGNEQWGPDYIPRFNRIAKAIKNKYPEIKIISGSGPWADGKEFHYLWNAFEHSNYSDLVDEHYYKPPEWFLSNTERYDSYNRHGQKVFVGEFAAHTLTLKDSLKRNTWEAALSEAAYMTGLERNCDIVEMAAYAPLLGHVKAWQWSPNLIWFDNLNVLRTANYYIHKLFSLNSGTHVIPVSLKEGEELDRSKIFVSACVDSVTNNINVKLVNTSNQNKNLSVSILTKEKMRKKVIATVLSGSEASVYNSFREPERIVPYNIELEQNSNTIDLNLDSKSLTVLNFKCK</sequence>
<comment type="catalytic activity">
    <reaction evidence="1">
        <text>Hydrolysis of terminal non-reducing alpha-L-arabinofuranoside residues in alpha-L-arabinosides.</text>
        <dbReference type="EC" id="3.2.1.55"/>
    </reaction>
</comment>
<dbReference type="EMBL" id="FQUM01000013">
    <property type="protein sequence ID" value="SHF91802.1"/>
    <property type="molecule type" value="Genomic_DNA"/>
</dbReference>
<comment type="similarity">
    <text evidence="2">Belongs to the glycosyl hydrolase 51 family.</text>
</comment>
<dbReference type="SUPFAM" id="SSF51445">
    <property type="entry name" value="(Trans)glycosidases"/>
    <property type="match status" value="1"/>
</dbReference>
<name>A0A1M5FKY4_9BACT</name>
<dbReference type="OrthoDB" id="9758333at2"/>
<evidence type="ECO:0000256" key="2">
    <source>
        <dbReference type="ARBA" id="ARBA00007186"/>
    </source>
</evidence>
<dbReference type="PANTHER" id="PTHR31776:SF0">
    <property type="entry name" value="ALPHA-L-ARABINOFURANOSIDASE 1"/>
    <property type="match status" value="1"/>
</dbReference>
<dbReference type="Pfam" id="PF22848">
    <property type="entry name" value="ASD1_dom"/>
    <property type="match status" value="1"/>
</dbReference>
<dbReference type="SUPFAM" id="SSF49785">
    <property type="entry name" value="Galactose-binding domain-like"/>
    <property type="match status" value="1"/>
</dbReference>